<proteinExistence type="predicted"/>
<feature type="domain" description="FAD-binding" evidence="1">
    <location>
        <begin position="3"/>
        <end position="154"/>
    </location>
</feature>
<dbReference type="AlphaFoldDB" id="A0A1I0Z1W8"/>
<dbReference type="InterPro" id="IPR036188">
    <property type="entry name" value="FAD/NAD-bd_sf"/>
</dbReference>
<dbReference type="PRINTS" id="PR00420">
    <property type="entry name" value="RNGMNOXGNASE"/>
</dbReference>
<dbReference type="PANTHER" id="PTHR42685:SF22">
    <property type="entry name" value="CONDITIONED MEDIUM FACTOR RECEPTOR 1"/>
    <property type="match status" value="1"/>
</dbReference>
<dbReference type="NCBIfam" id="TIGR02032">
    <property type="entry name" value="GG-red-SF"/>
    <property type="match status" value="1"/>
</dbReference>
<dbReference type="STRING" id="988821.SAMN05421867_109129"/>
<dbReference type="Gene3D" id="3.50.50.60">
    <property type="entry name" value="FAD/NAD(P)-binding domain"/>
    <property type="match status" value="1"/>
</dbReference>
<dbReference type="Pfam" id="PF01494">
    <property type="entry name" value="FAD_binding_3"/>
    <property type="match status" value="1"/>
</dbReference>
<name>A0A1I0Z1W8_9CELL</name>
<dbReference type="EMBL" id="FOKA01000009">
    <property type="protein sequence ID" value="SFB19634.1"/>
    <property type="molecule type" value="Genomic_DNA"/>
</dbReference>
<sequence>MWDLVVVGAGPAGAAAALGALRARPGARVLLLDRADFPRDKACGDGIAPHALDVLADLGVTGLLDDRHTVTHLRLEAGDAVVDREMARPAWVVPRRVLDTRLVAAAVDAGAVLRRHRVRAVRTTPGSVVLDETVRARVVVGADGVHSAIRSALAPPGHHRRALAVRAYAPTPPGQEGRQIIRFVPGRSLSYAWAFDRGDGLSNVGYGELLASGRRGAPVPAPGRAQLVARAADLLPGRTDDACDWRGAHLPLMPARLRHPSSGRVLLAGDAAALVNPVSGEGIAYALMSGAAAGRAAATSPHAPARPYRRELRRLLAAHARDTAAAARLVAAPPLLRAAVRAAARDQHVFDDLVELALAEGRLTRRTLTAIVRAVLPGPAG</sequence>
<dbReference type="SUPFAM" id="SSF51905">
    <property type="entry name" value="FAD/NAD(P)-binding domain"/>
    <property type="match status" value="1"/>
</dbReference>
<evidence type="ECO:0000313" key="3">
    <source>
        <dbReference type="Proteomes" id="UP000199012"/>
    </source>
</evidence>
<organism evidence="2 3">
    <name type="scientific">Cellulomonas marina</name>
    <dbReference type="NCBI Taxonomy" id="988821"/>
    <lineage>
        <taxon>Bacteria</taxon>
        <taxon>Bacillati</taxon>
        <taxon>Actinomycetota</taxon>
        <taxon>Actinomycetes</taxon>
        <taxon>Micrococcales</taxon>
        <taxon>Cellulomonadaceae</taxon>
        <taxon>Cellulomonas</taxon>
    </lineage>
</organism>
<dbReference type="InterPro" id="IPR002938">
    <property type="entry name" value="FAD-bd"/>
</dbReference>
<evidence type="ECO:0000313" key="2">
    <source>
        <dbReference type="EMBL" id="SFB19634.1"/>
    </source>
</evidence>
<protein>
    <submittedName>
        <fullName evidence="2">Geranylgeranyl reductase family</fullName>
    </submittedName>
</protein>
<dbReference type="GO" id="GO:0071949">
    <property type="term" value="F:FAD binding"/>
    <property type="evidence" value="ECO:0007669"/>
    <property type="project" value="InterPro"/>
</dbReference>
<dbReference type="Proteomes" id="UP000199012">
    <property type="component" value="Unassembled WGS sequence"/>
</dbReference>
<reference evidence="2 3" key="1">
    <citation type="submission" date="2016-10" db="EMBL/GenBank/DDBJ databases">
        <authorList>
            <person name="de Groot N.N."/>
        </authorList>
    </citation>
    <scope>NUCLEOTIDE SEQUENCE [LARGE SCALE GENOMIC DNA]</scope>
    <source>
        <strain evidence="2 3">CGMCC 4.6945</strain>
    </source>
</reference>
<dbReference type="PANTHER" id="PTHR42685">
    <property type="entry name" value="GERANYLGERANYL DIPHOSPHATE REDUCTASE"/>
    <property type="match status" value="1"/>
</dbReference>
<gene>
    <name evidence="2" type="ORF">SAMN05421867_109129</name>
</gene>
<dbReference type="RefSeq" id="WP_090033158.1">
    <property type="nucleotide sequence ID" value="NZ_BONM01000004.1"/>
</dbReference>
<evidence type="ECO:0000259" key="1">
    <source>
        <dbReference type="Pfam" id="PF01494"/>
    </source>
</evidence>
<dbReference type="GO" id="GO:0016628">
    <property type="term" value="F:oxidoreductase activity, acting on the CH-CH group of donors, NAD or NADP as acceptor"/>
    <property type="evidence" value="ECO:0007669"/>
    <property type="project" value="InterPro"/>
</dbReference>
<dbReference type="OrthoDB" id="9795712at2"/>
<dbReference type="InterPro" id="IPR050407">
    <property type="entry name" value="Geranylgeranyl_reductase"/>
</dbReference>
<accession>A0A1I0Z1W8</accession>
<dbReference type="InterPro" id="IPR011777">
    <property type="entry name" value="Geranylgeranyl_Rdtase_fam"/>
</dbReference>
<keyword evidence="3" id="KW-1185">Reference proteome</keyword>